<feature type="compositionally biased region" description="Basic residues" evidence="1">
    <location>
        <begin position="123"/>
        <end position="134"/>
    </location>
</feature>
<dbReference type="RefSeq" id="WP_091454871.1">
    <property type="nucleotide sequence ID" value="NZ_FMZZ01000013.1"/>
</dbReference>
<name>A0A1G6VRQ7_9PSEU</name>
<protein>
    <submittedName>
        <fullName evidence="2">Uncharacterized protein</fullName>
    </submittedName>
</protein>
<gene>
    <name evidence="2" type="ORF">SAMN05216174_11358</name>
</gene>
<dbReference type="AlphaFoldDB" id="A0A1G6VRQ7"/>
<dbReference type="Proteomes" id="UP000199501">
    <property type="component" value="Unassembled WGS sequence"/>
</dbReference>
<evidence type="ECO:0000313" key="2">
    <source>
        <dbReference type="EMBL" id="SDD56231.1"/>
    </source>
</evidence>
<proteinExistence type="predicted"/>
<feature type="region of interest" description="Disordered" evidence="1">
    <location>
        <begin position="91"/>
        <end position="142"/>
    </location>
</feature>
<evidence type="ECO:0000313" key="3">
    <source>
        <dbReference type="Proteomes" id="UP000199501"/>
    </source>
</evidence>
<sequence length="312" mass="34524">MTSVVMTIPDVLDEITAELKAGRIRRARALGRKLLDKADLRDLWLLRKIADVLEHRPYTAADILRGWMDRAPEDAGRDCAIIRACLPEDGEIRHRPRGKSGSTRRYTTSTPRASRVVTTQKPNGRKARRTRRKMRAEAEVHSYQAERAGVAEGEQIPDRDDRAAEEQVYASGVDFDRAALYGMDTPYLCLTCTIGRGRYDLDTARVRAGRGDDGLCAQCRENGRRGVAPLPTGHTDTHTSRARCWYLFNAWACEGDDAVRAILRAEWKHAPSPEARDAVVTFVAAHLAPEQEAPATTEEPAAAAPLELAAAA</sequence>
<accession>A0A1G6VRQ7</accession>
<feature type="region of interest" description="Disordered" evidence="1">
    <location>
        <begin position="290"/>
        <end position="312"/>
    </location>
</feature>
<reference evidence="3" key="1">
    <citation type="submission" date="2016-10" db="EMBL/GenBank/DDBJ databases">
        <authorList>
            <person name="Varghese N."/>
            <person name="Submissions S."/>
        </authorList>
    </citation>
    <scope>NUCLEOTIDE SEQUENCE [LARGE SCALE GENOMIC DNA]</scope>
    <source>
        <strain evidence="3">IBRC-M 10403</strain>
    </source>
</reference>
<dbReference type="OrthoDB" id="4568218at2"/>
<evidence type="ECO:0000256" key="1">
    <source>
        <dbReference type="SAM" id="MobiDB-lite"/>
    </source>
</evidence>
<feature type="compositionally biased region" description="Polar residues" evidence="1">
    <location>
        <begin position="100"/>
        <end position="122"/>
    </location>
</feature>
<dbReference type="EMBL" id="FMZZ01000013">
    <property type="protein sequence ID" value="SDD56231.1"/>
    <property type="molecule type" value="Genomic_DNA"/>
</dbReference>
<keyword evidence="3" id="KW-1185">Reference proteome</keyword>
<organism evidence="2 3">
    <name type="scientific">Actinokineospora iranica</name>
    <dbReference type="NCBI Taxonomy" id="1271860"/>
    <lineage>
        <taxon>Bacteria</taxon>
        <taxon>Bacillati</taxon>
        <taxon>Actinomycetota</taxon>
        <taxon>Actinomycetes</taxon>
        <taxon>Pseudonocardiales</taxon>
        <taxon>Pseudonocardiaceae</taxon>
        <taxon>Actinokineospora</taxon>
    </lineage>
</organism>